<dbReference type="Pfam" id="PF00625">
    <property type="entry name" value="Guanylate_kin"/>
    <property type="match status" value="1"/>
</dbReference>
<dbReference type="CDD" id="cd11863">
    <property type="entry name" value="SH3_CACNB"/>
    <property type="match status" value="1"/>
</dbReference>
<gene>
    <name evidence="5 6 7 8 9 10" type="primary">LOC101854720</name>
</gene>
<name>A0ABM1VTX0_APLCA</name>
<feature type="compositionally biased region" description="Low complexity" evidence="2">
    <location>
        <begin position="177"/>
        <end position="189"/>
    </location>
</feature>
<sequence>MRIKTEGVHGIPGSMENSSPVMHETLPQGRMGRLRKEATSGLSDIDSLGSADSNYSQPSSDISLDEEKEALRRETERQALTQLEKAKTKPVAFAVRTNVSYDGSVDDDSPVHGYAVSFGVRDYLHIKEKFNNDWWIGRLVKEGCDVKFIPSPAKLENLKTQSGGGGRQGKLYTSKTNSSSNIDNLLNSSKPSNSRGSTPPTPAGIEETQNGVDSNVGEDSDSLGNSKSSKASITPPAKEKRKPFFKKSESTPPYEVVPSMRPVVLIGPSLKGYEVTDMMQKALFDFLKRRFEGRIIITRVAADISLAKRSLLNNPSKRAIMERTNPRASGLAEVQAEIERIFELARALQLVVLDCDTINHPSQLAKTSLAPIVAYVKISSPKVLQRLIKSRGKSQSRNMNVQLVAADKLAQCAPEMFDVILDENQLEDACEHLAEFLEAYWRATHPPNMMPPSPHAQHRPGGSGMALNRHNTLPAGHMSHSRSGSLERVHSPDSDRHHQAREHHHSSHHHHHHHHHDRQAGGGGGRHHDDDDDYDSDRQRGGGGEHRSGDSDHHHSSHHHHHPHHHASPRGGGGSSSSKYPVRHGSIDI</sequence>
<dbReference type="Gene3D" id="2.30.30.40">
    <property type="entry name" value="SH3 Domains"/>
    <property type="match status" value="1"/>
</dbReference>
<dbReference type="InterPro" id="IPR036028">
    <property type="entry name" value="SH3-like_dom_sf"/>
</dbReference>
<dbReference type="RefSeq" id="XP_035825866.1">
    <property type="nucleotide sequence ID" value="XM_035969973.1"/>
</dbReference>
<dbReference type="RefSeq" id="XP_035825862.1">
    <property type="nucleotide sequence ID" value="XM_035969969.1"/>
</dbReference>
<accession>A0ABM1VTX0</accession>
<dbReference type="InterPro" id="IPR008145">
    <property type="entry name" value="GK/Ca_channel_bsu"/>
</dbReference>
<feature type="compositionally biased region" description="Polar residues" evidence="2">
    <location>
        <begin position="222"/>
        <end position="232"/>
    </location>
</feature>
<dbReference type="SUPFAM" id="SSF50044">
    <property type="entry name" value="SH3-domain"/>
    <property type="match status" value="1"/>
</dbReference>
<evidence type="ECO:0000259" key="3">
    <source>
        <dbReference type="SMART" id="SM00072"/>
    </source>
</evidence>
<evidence type="ECO:0000313" key="9">
    <source>
        <dbReference type="RefSeq" id="XP_035825865.1"/>
    </source>
</evidence>
<feature type="region of interest" description="Disordered" evidence="2">
    <location>
        <begin position="447"/>
        <end position="589"/>
    </location>
</feature>
<dbReference type="InterPro" id="IPR000584">
    <property type="entry name" value="VDCC_L_bsu"/>
</dbReference>
<evidence type="ECO:0000313" key="4">
    <source>
        <dbReference type="Proteomes" id="UP000694888"/>
    </source>
</evidence>
<dbReference type="Pfam" id="PF12052">
    <property type="entry name" value="VGCC_beta4Aa_N"/>
    <property type="match status" value="1"/>
</dbReference>
<feature type="compositionally biased region" description="Basic and acidic residues" evidence="2">
    <location>
        <begin position="536"/>
        <end position="554"/>
    </location>
</feature>
<evidence type="ECO:0000313" key="7">
    <source>
        <dbReference type="RefSeq" id="XP_035825863.1"/>
    </source>
</evidence>
<dbReference type="InterPro" id="IPR046937">
    <property type="entry name" value="CAB1-4_N_A-dom"/>
</dbReference>
<reference evidence="5 6" key="1">
    <citation type="submission" date="2025-05" db="UniProtKB">
        <authorList>
            <consortium name="RefSeq"/>
        </authorList>
    </citation>
    <scope>IDENTIFICATION</scope>
</reference>
<dbReference type="InterPro" id="IPR027417">
    <property type="entry name" value="P-loop_NTPase"/>
</dbReference>
<dbReference type="GeneID" id="101854720"/>
<dbReference type="SMART" id="SM00072">
    <property type="entry name" value="GuKc"/>
    <property type="match status" value="1"/>
</dbReference>
<proteinExistence type="predicted"/>
<keyword evidence="4" id="KW-1185">Reference proteome</keyword>
<feature type="compositionally biased region" description="Basic residues" evidence="2">
    <location>
        <begin position="498"/>
        <end position="517"/>
    </location>
</feature>
<evidence type="ECO:0000313" key="6">
    <source>
        <dbReference type="RefSeq" id="XP_035825862.1"/>
    </source>
</evidence>
<evidence type="ECO:0000256" key="1">
    <source>
        <dbReference type="ARBA" id="ARBA00022553"/>
    </source>
</evidence>
<feature type="region of interest" description="Disordered" evidence="2">
    <location>
        <begin position="156"/>
        <end position="253"/>
    </location>
</feature>
<feature type="region of interest" description="Disordered" evidence="2">
    <location>
        <begin position="1"/>
        <end position="68"/>
    </location>
</feature>
<dbReference type="RefSeq" id="XP_035825864.1">
    <property type="nucleotide sequence ID" value="XM_035969971.1"/>
</dbReference>
<evidence type="ECO:0000256" key="2">
    <source>
        <dbReference type="SAM" id="MobiDB-lite"/>
    </source>
</evidence>
<dbReference type="RefSeq" id="XP_035825865.1">
    <property type="nucleotide sequence ID" value="XM_035969972.1"/>
</dbReference>
<dbReference type="SUPFAM" id="SSF52540">
    <property type="entry name" value="P-loop containing nucleoside triphosphate hydrolases"/>
    <property type="match status" value="1"/>
</dbReference>
<protein>
    <submittedName>
        <fullName evidence="5 6">Voltage-dependent L-type calcium channel subunit beta-1 isoform X3</fullName>
    </submittedName>
</protein>
<evidence type="ECO:0000313" key="5">
    <source>
        <dbReference type="RefSeq" id="XP_012938423.1"/>
    </source>
</evidence>
<evidence type="ECO:0000313" key="10">
    <source>
        <dbReference type="RefSeq" id="XP_035825866.1"/>
    </source>
</evidence>
<dbReference type="PRINTS" id="PR01626">
    <property type="entry name" value="LCACHANNELB"/>
</dbReference>
<organism evidence="4 6">
    <name type="scientific">Aplysia californica</name>
    <name type="common">California sea hare</name>
    <dbReference type="NCBI Taxonomy" id="6500"/>
    <lineage>
        <taxon>Eukaryota</taxon>
        <taxon>Metazoa</taxon>
        <taxon>Spiralia</taxon>
        <taxon>Lophotrochozoa</taxon>
        <taxon>Mollusca</taxon>
        <taxon>Gastropoda</taxon>
        <taxon>Heterobranchia</taxon>
        <taxon>Euthyneura</taxon>
        <taxon>Tectipleura</taxon>
        <taxon>Aplysiida</taxon>
        <taxon>Aplysioidea</taxon>
        <taxon>Aplysiidae</taxon>
        <taxon>Aplysia</taxon>
    </lineage>
</organism>
<feature type="compositionally biased region" description="Basic and acidic residues" evidence="2">
    <location>
        <begin position="485"/>
        <end position="497"/>
    </location>
</feature>
<feature type="domain" description="Guanylate kinase/L-type calcium channel beta subunit" evidence="3">
    <location>
        <begin position="259"/>
        <end position="441"/>
    </location>
</feature>
<dbReference type="RefSeq" id="XP_035825863.1">
    <property type="nucleotide sequence ID" value="XM_035969970.1"/>
</dbReference>
<dbReference type="Proteomes" id="UP000694888">
    <property type="component" value="Unplaced"/>
</dbReference>
<feature type="compositionally biased region" description="Polar residues" evidence="2">
    <location>
        <begin position="50"/>
        <end position="62"/>
    </location>
</feature>
<feature type="compositionally biased region" description="Basic residues" evidence="2">
    <location>
        <begin position="555"/>
        <end position="568"/>
    </location>
</feature>
<dbReference type="RefSeq" id="XP_012938423.1">
    <property type="nucleotide sequence ID" value="XM_013082969.2"/>
</dbReference>
<keyword evidence="1" id="KW-0597">Phosphoprotein</keyword>
<dbReference type="Gene3D" id="3.40.50.300">
    <property type="entry name" value="P-loop containing nucleotide triphosphate hydrolases"/>
    <property type="match status" value="1"/>
</dbReference>
<dbReference type="PANTHER" id="PTHR11824">
    <property type="entry name" value="VOLTAGE-DEPENDENT CALCIUM CHANNEL BETA SUBUNIT"/>
    <property type="match status" value="1"/>
</dbReference>
<evidence type="ECO:0000313" key="8">
    <source>
        <dbReference type="RefSeq" id="XP_035825864.1"/>
    </source>
</evidence>